<keyword evidence="15" id="KW-1185">Reference proteome</keyword>
<keyword evidence="4" id="KW-0723">Serine/threonine-protein kinase</keyword>
<evidence type="ECO:0000256" key="2">
    <source>
        <dbReference type="ARBA" id="ARBA00012513"/>
    </source>
</evidence>
<protein>
    <recommendedName>
        <fullName evidence="2">non-specific serine/threonine protein kinase</fullName>
        <ecNumber evidence="2">2.7.11.1</ecNumber>
    </recommendedName>
</protein>
<feature type="domain" description="Protein kinase" evidence="13">
    <location>
        <begin position="37"/>
        <end position="308"/>
    </location>
</feature>
<feature type="region of interest" description="Disordered" evidence="12">
    <location>
        <begin position="553"/>
        <end position="742"/>
    </location>
</feature>
<keyword evidence="5" id="KW-0597">Phosphoprotein</keyword>
<evidence type="ECO:0000313" key="15">
    <source>
        <dbReference type="Proteomes" id="UP000298493"/>
    </source>
</evidence>
<gene>
    <name evidence="14" type="ORF">E6O75_ATG10209</name>
</gene>
<dbReference type="EC" id="2.7.11.1" evidence="2"/>
<feature type="region of interest" description="Disordered" evidence="12">
    <location>
        <begin position="471"/>
        <end position="540"/>
    </location>
</feature>
<reference evidence="14 15" key="1">
    <citation type="submission" date="2019-04" db="EMBL/GenBank/DDBJ databases">
        <title>High contiguity whole genome sequence and gene annotation resource for two Venturia nashicola isolates.</title>
        <authorList>
            <person name="Prokchorchik M."/>
            <person name="Won K."/>
            <person name="Lee Y."/>
            <person name="Choi E.D."/>
            <person name="Segonzac C."/>
            <person name="Sohn K.H."/>
        </authorList>
    </citation>
    <scope>NUCLEOTIDE SEQUENCE [LARGE SCALE GENOMIC DNA]</scope>
    <source>
        <strain evidence="14 15">PRI2</strain>
    </source>
</reference>
<dbReference type="AlphaFoldDB" id="A0A4Z1NC13"/>
<dbReference type="Gene3D" id="1.10.510.10">
    <property type="entry name" value="Transferase(Phosphotransferase) domain 1"/>
    <property type="match status" value="1"/>
</dbReference>
<keyword evidence="3" id="KW-0963">Cytoplasm</keyword>
<comment type="caution">
    <text evidence="14">The sequence shown here is derived from an EMBL/GenBank/DDBJ whole genome shotgun (WGS) entry which is preliminary data.</text>
</comment>
<keyword evidence="8" id="KW-0418">Kinase</keyword>
<evidence type="ECO:0000256" key="1">
    <source>
        <dbReference type="ARBA" id="ARBA00004496"/>
    </source>
</evidence>
<evidence type="ECO:0000256" key="3">
    <source>
        <dbReference type="ARBA" id="ARBA00022490"/>
    </source>
</evidence>
<feature type="compositionally biased region" description="Low complexity" evidence="12">
    <location>
        <begin position="962"/>
        <end position="973"/>
    </location>
</feature>
<feature type="region of interest" description="Disordered" evidence="12">
    <location>
        <begin position="940"/>
        <end position="976"/>
    </location>
</feature>
<comment type="catalytic activity">
    <reaction evidence="11">
        <text>L-seryl-[protein] + ATP = O-phospho-L-seryl-[protein] + ADP + H(+)</text>
        <dbReference type="Rhea" id="RHEA:17989"/>
        <dbReference type="Rhea" id="RHEA-COMP:9863"/>
        <dbReference type="Rhea" id="RHEA-COMP:11604"/>
        <dbReference type="ChEBI" id="CHEBI:15378"/>
        <dbReference type="ChEBI" id="CHEBI:29999"/>
        <dbReference type="ChEBI" id="CHEBI:30616"/>
        <dbReference type="ChEBI" id="CHEBI:83421"/>
        <dbReference type="ChEBI" id="CHEBI:456216"/>
        <dbReference type="EC" id="2.7.11.1"/>
    </reaction>
</comment>
<feature type="region of interest" description="Disordered" evidence="12">
    <location>
        <begin position="1"/>
        <end position="21"/>
    </location>
</feature>
<evidence type="ECO:0000259" key="13">
    <source>
        <dbReference type="PROSITE" id="PS50011"/>
    </source>
</evidence>
<dbReference type="PROSITE" id="PS50011">
    <property type="entry name" value="PROTEIN_KINASE_DOM"/>
    <property type="match status" value="1"/>
</dbReference>
<dbReference type="SMART" id="SM00220">
    <property type="entry name" value="S_TKc"/>
    <property type="match status" value="1"/>
</dbReference>
<comment type="catalytic activity">
    <reaction evidence="10">
        <text>L-threonyl-[protein] + ATP = O-phospho-L-threonyl-[protein] + ADP + H(+)</text>
        <dbReference type="Rhea" id="RHEA:46608"/>
        <dbReference type="Rhea" id="RHEA-COMP:11060"/>
        <dbReference type="Rhea" id="RHEA-COMP:11605"/>
        <dbReference type="ChEBI" id="CHEBI:15378"/>
        <dbReference type="ChEBI" id="CHEBI:30013"/>
        <dbReference type="ChEBI" id="CHEBI:30616"/>
        <dbReference type="ChEBI" id="CHEBI:61977"/>
        <dbReference type="ChEBI" id="CHEBI:456216"/>
        <dbReference type="EC" id="2.7.11.1"/>
    </reaction>
</comment>
<evidence type="ECO:0000256" key="11">
    <source>
        <dbReference type="ARBA" id="ARBA00048679"/>
    </source>
</evidence>
<dbReference type="FunFam" id="1.10.510.10:FF:000441">
    <property type="entry name" value="Serine/threonine protein kinase"/>
    <property type="match status" value="1"/>
</dbReference>
<dbReference type="PANTHER" id="PTHR22967">
    <property type="entry name" value="SERINE/THREONINE PROTEIN KINASE"/>
    <property type="match status" value="1"/>
</dbReference>
<sequence>MATTPFHNPAGFQAPGSGAPPGTFVPGTKVTVGKHRVIIERYLSEGGFAHVYLVRVPGEQETAVLKRVACADKDQLANMRTEVETMKKLKGHHKIVTYIDSHASQLKGGGYEVFLLMEFCAGGGLIDFMNTRLQHRLTEPEILKIFADVAEGVACMHYLKPPLLHRDLKVENVLISTTPSRVYKLCDFGSTAPPRAAATNAAEGRLIEDDIQRHTTLQYRSPEMIDVYRNQPIDEKSDIWALGVLLYKLCYYTTPFEDQGQMAILNATFKFPHYPPFSDRTKKLTSSMLRENPALRPNIYQVVREVCAMRNAPCPIKDIYSNLSQSEARHYEKFPLAESSMASPPMVGIQKVTPALATTSSIPDIAPMRRGRPTAQNQQLPVTVSSKVTPAGSRGTSSDPFAALDSKDVAVRTAAADELASKFPSLDEFSLLHDRGAKFEFGQAPPATSSNPESLNKRVTDALADEVFSQPVIKGNSASNPVAPVRQARPSSSQATAVVRSPPVLLEPTPQKPMMVSTGIQTSPAPSPSPPKRFEVNQRPPVWRVPSNALVDEPDVSLSPRPPTIAFDGELPPRPEKTSSRPSILERHRTKSQNLLIPKTPVSSRPSLEASRPDILDITNPISRSKSANARPRPASVYVDSNIDYLRDRDGSRGKTSAPLPPRPDQMKAFPSAIDDSSDEEGPEDPDRIASNVGFLRTMEAENEPKSMSIVGKMKNRRSSSGGGKSHSHRKSMPSISLSGTKNIIAGRFGDAFRRFESNGTSSHSSATQPIMEPMSPIPMSPPSEDGRLTSRVLTPIAGSEATGTSGGRSDDDYAIDETQSLSPEVRRELERRRLSQEEKRVAAAGLEYRQRLQQGGPAPASKAAAIQNRVKSLLEGQKEVQVTRTAEGYGKFTDAARPPVARKPIAISNNTTAGRALPNPAVANLTGYAPYSAPASLDPATINRTGPRPNIAPKPKGLRTGAPGPAAGAQAGEDWEANFSKKYPSLAGIEMVEADIPPAVRVKDV</sequence>
<feature type="compositionally biased region" description="Polar residues" evidence="12">
    <location>
        <begin position="758"/>
        <end position="769"/>
    </location>
</feature>
<dbReference type="GO" id="GO:0005737">
    <property type="term" value="C:cytoplasm"/>
    <property type="evidence" value="ECO:0007669"/>
    <property type="project" value="UniProtKB-SubCell"/>
</dbReference>
<feature type="compositionally biased region" description="Polar residues" evidence="12">
    <location>
        <begin position="374"/>
        <end position="399"/>
    </location>
</feature>
<keyword evidence="7" id="KW-0547">Nucleotide-binding</keyword>
<evidence type="ECO:0000256" key="9">
    <source>
        <dbReference type="ARBA" id="ARBA00022840"/>
    </source>
</evidence>
<keyword evidence="6" id="KW-0808">Transferase</keyword>
<dbReference type="GO" id="GO:0004674">
    <property type="term" value="F:protein serine/threonine kinase activity"/>
    <property type="evidence" value="ECO:0007669"/>
    <property type="project" value="UniProtKB-KW"/>
</dbReference>
<comment type="subcellular location">
    <subcellularLocation>
        <location evidence="1">Cytoplasm</location>
    </subcellularLocation>
</comment>
<proteinExistence type="predicted"/>
<feature type="compositionally biased region" description="Basic and acidic residues" evidence="12">
    <location>
        <begin position="571"/>
        <end position="587"/>
    </location>
</feature>
<dbReference type="GO" id="GO:0007015">
    <property type="term" value="P:actin filament organization"/>
    <property type="evidence" value="ECO:0007669"/>
    <property type="project" value="TreeGrafter"/>
</dbReference>
<keyword evidence="9" id="KW-0067">ATP-binding</keyword>
<dbReference type="PROSITE" id="PS00108">
    <property type="entry name" value="PROTEIN_KINASE_ST"/>
    <property type="match status" value="1"/>
</dbReference>
<evidence type="ECO:0000256" key="5">
    <source>
        <dbReference type="ARBA" id="ARBA00022553"/>
    </source>
</evidence>
<dbReference type="InterPro" id="IPR011009">
    <property type="entry name" value="Kinase-like_dom_sf"/>
</dbReference>
<dbReference type="CDD" id="cd14037">
    <property type="entry name" value="STKc_NAK_like"/>
    <property type="match status" value="1"/>
</dbReference>
<dbReference type="Pfam" id="PF00069">
    <property type="entry name" value="Pkinase"/>
    <property type="match status" value="1"/>
</dbReference>
<evidence type="ECO:0000256" key="8">
    <source>
        <dbReference type="ARBA" id="ARBA00022777"/>
    </source>
</evidence>
<dbReference type="PANTHER" id="PTHR22967:SF57">
    <property type="entry name" value="AUXILIN, ISOFORM A-RELATED"/>
    <property type="match status" value="1"/>
</dbReference>
<dbReference type="EMBL" id="SNSC02000032">
    <property type="protein sequence ID" value="TID12856.1"/>
    <property type="molecule type" value="Genomic_DNA"/>
</dbReference>
<dbReference type="Proteomes" id="UP000298493">
    <property type="component" value="Unassembled WGS sequence"/>
</dbReference>
<dbReference type="STRING" id="86259.A0A4Z1NC13"/>
<evidence type="ECO:0000256" key="6">
    <source>
        <dbReference type="ARBA" id="ARBA00022679"/>
    </source>
</evidence>
<evidence type="ECO:0000256" key="7">
    <source>
        <dbReference type="ARBA" id="ARBA00022741"/>
    </source>
</evidence>
<evidence type="ECO:0000256" key="12">
    <source>
        <dbReference type="SAM" id="MobiDB-lite"/>
    </source>
</evidence>
<dbReference type="GO" id="GO:0000147">
    <property type="term" value="P:actin cortical patch assembly"/>
    <property type="evidence" value="ECO:0007669"/>
    <property type="project" value="TreeGrafter"/>
</dbReference>
<feature type="compositionally biased region" description="Basic and acidic residues" evidence="12">
    <location>
        <begin position="825"/>
        <end position="835"/>
    </location>
</feature>
<name>A0A4Z1NC13_9PEZI</name>
<evidence type="ECO:0000256" key="10">
    <source>
        <dbReference type="ARBA" id="ARBA00047899"/>
    </source>
</evidence>
<feature type="region of interest" description="Disordered" evidence="12">
    <location>
        <begin position="755"/>
        <end position="835"/>
    </location>
</feature>
<feature type="region of interest" description="Disordered" evidence="12">
    <location>
        <begin position="364"/>
        <end position="400"/>
    </location>
</feature>
<organism evidence="14 15">
    <name type="scientific">Venturia nashicola</name>
    <dbReference type="NCBI Taxonomy" id="86259"/>
    <lineage>
        <taxon>Eukaryota</taxon>
        <taxon>Fungi</taxon>
        <taxon>Dikarya</taxon>
        <taxon>Ascomycota</taxon>
        <taxon>Pezizomycotina</taxon>
        <taxon>Dothideomycetes</taxon>
        <taxon>Pleosporomycetidae</taxon>
        <taxon>Venturiales</taxon>
        <taxon>Venturiaceae</taxon>
        <taxon>Venturia</taxon>
    </lineage>
</organism>
<dbReference type="SUPFAM" id="SSF56112">
    <property type="entry name" value="Protein kinase-like (PK-like)"/>
    <property type="match status" value="1"/>
</dbReference>
<evidence type="ECO:0000313" key="14">
    <source>
        <dbReference type="EMBL" id="TID12856.1"/>
    </source>
</evidence>
<dbReference type="InterPro" id="IPR008271">
    <property type="entry name" value="Ser/Thr_kinase_AS"/>
</dbReference>
<accession>A0A4Z1NC13</accession>
<dbReference type="GO" id="GO:0005524">
    <property type="term" value="F:ATP binding"/>
    <property type="evidence" value="ECO:0007669"/>
    <property type="project" value="UniProtKB-KW"/>
</dbReference>
<evidence type="ECO:0000256" key="4">
    <source>
        <dbReference type="ARBA" id="ARBA00022527"/>
    </source>
</evidence>
<dbReference type="InterPro" id="IPR000719">
    <property type="entry name" value="Prot_kinase_dom"/>
</dbReference>